<keyword evidence="5" id="KW-0326">Glycosidase</keyword>
<evidence type="ECO:0000256" key="3">
    <source>
        <dbReference type="ARBA" id="ARBA00022801"/>
    </source>
</evidence>
<evidence type="ECO:0000256" key="6">
    <source>
        <dbReference type="SAM" id="SignalP"/>
    </source>
</evidence>
<dbReference type="OrthoDB" id="57532at2"/>
<evidence type="ECO:0000256" key="1">
    <source>
        <dbReference type="ARBA" id="ARBA00001913"/>
    </source>
</evidence>
<dbReference type="STRING" id="555500.I215_10455"/>
<proteinExistence type="predicted"/>
<dbReference type="InterPro" id="IPR013780">
    <property type="entry name" value="Glyco_hydro_b"/>
</dbReference>
<dbReference type="RefSeq" id="WP_008991933.1">
    <property type="nucleotide sequence ID" value="NZ_AMSG01000014.1"/>
</dbReference>
<evidence type="ECO:0000259" key="7">
    <source>
        <dbReference type="Pfam" id="PF10566"/>
    </source>
</evidence>
<accession>K2QJI7</accession>
<dbReference type="InterPro" id="IPR017853">
    <property type="entry name" value="GH"/>
</dbReference>
<dbReference type="InterPro" id="IPR014718">
    <property type="entry name" value="GH-type_carb-bd"/>
</dbReference>
<dbReference type="PANTHER" id="PTHR35803:SF2">
    <property type="entry name" value="RETAINING ALPHA-GALACTOSIDASE"/>
    <property type="match status" value="1"/>
</dbReference>
<evidence type="ECO:0000256" key="5">
    <source>
        <dbReference type="ARBA" id="ARBA00023295"/>
    </source>
</evidence>
<dbReference type="GO" id="GO:0030246">
    <property type="term" value="F:carbohydrate binding"/>
    <property type="evidence" value="ECO:0007669"/>
    <property type="project" value="InterPro"/>
</dbReference>
<dbReference type="Pfam" id="PF14509">
    <property type="entry name" value="GH97_C"/>
    <property type="match status" value="1"/>
</dbReference>
<evidence type="ECO:0000256" key="2">
    <source>
        <dbReference type="ARBA" id="ARBA00011245"/>
    </source>
</evidence>
<comment type="subunit">
    <text evidence="2">Monomer.</text>
</comment>
<dbReference type="Gene3D" id="2.60.40.1180">
    <property type="entry name" value="Golgi alpha-mannosidase II"/>
    <property type="match status" value="1"/>
</dbReference>
<comment type="cofactor">
    <cofactor evidence="1">
        <name>Ca(2+)</name>
        <dbReference type="ChEBI" id="CHEBI:29108"/>
    </cofactor>
</comment>
<dbReference type="InterPro" id="IPR029483">
    <property type="entry name" value="GH97_C"/>
</dbReference>
<comment type="caution">
    <text evidence="10">The sequence shown here is derived from an EMBL/GenBank/DDBJ whole genome shotgun (WGS) entry which is preliminary data.</text>
</comment>
<dbReference type="InterPro" id="IPR013785">
    <property type="entry name" value="Aldolase_TIM"/>
</dbReference>
<keyword evidence="6" id="KW-0732">Signal</keyword>
<dbReference type="Pfam" id="PF10566">
    <property type="entry name" value="Glyco_hydro_97"/>
    <property type="match status" value="1"/>
</dbReference>
<keyword evidence="3" id="KW-0378">Hydrolase</keyword>
<dbReference type="Proteomes" id="UP000007364">
    <property type="component" value="Unassembled WGS sequence"/>
</dbReference>
<feature type="domain" description="Glycosyl-hydrolase 97 catalytic" evidence="7">
    <location>
        <begin position="304"/>
        <end position="463"/>
    </location>
</feature>
<evidence type="ECO:0000259" key="9">
    <source>
        <dbReference type="Pfam" id="PF14509"/>
    </source>
</evidence>
<keyword evidence="11" id="KW-1185">Reference proteome</keyword>
<evidence type="ECO:0000256" key="4">
    <source>
        <dbReference type="ARBA" id="ARBA00022837"/>
    </source>
</evidence>
<evidence type="ECO:0000313" key="10">
    <source>
        <dbReference type="EMBL" id="EKF54852.1"/>
    </source>
</evidence>
<dbReference type="PANTHER" id="PTHR35803">
    <property type="entry name" value="GLUCAN 1,4-ALPHA-GLUCOSIDASE SUSB-RELATED"/>
    <property type="match status" value="1"/>
</dbReference>
<dbReference type="GO" id="GO:0016798">
    <property type="term" value="F:hydrolase activity, acting on glycosyl bonds"/>
    <property type="evidence" value="ECO:0007669"/>
    <property type="project" value="UniProtKB-KW"/>
</dbReference>
<dbReference type="InterPro" id="IPR052720">
    <property type="entry name" value="Glycosyl_hydrolase_97"/>
</dbReference>
<reference evidence="10 11" key="1">
    <citation type="journal article" date="2012" name="J. Bacteriol.">
        <title>Genome Sequence of Galbibacter marinum Type Strain ck-I2-15.</title>
        <authorList>
            <person name="Lai Q."/>
            <person name="Li C."/>
            <person name="Shao Z."/>
        </authorList>
    </citation>
    <scope>NUCLEOTIDE SEQUENCE [LARGE SCALE GENOMIC DNA]</scope>
    <source>
        <strain evidence="11">ck-I2-15</strain>
    </source>
</reference>
<feature type="signal peptide" evidence="6">
    <location>
        <begin position="1"/>
        <end position="26"/>
    </location>
</feature>
<feature type="domain" description="Glycosyl-hydrolase 97 C-terminal oligomerisation" evidence="9">
    <location>
        <begin position="562"/>
        <end position="651"/>
    </location>
</feature>
<evidence type="ECO:0000313" key="11">
    <source>
        <dbReference type="Proteomes" id="UP000007364"/>
    </source>
</evidence>
<name>K2QJI7_9FLAO</name>
<dbReference type="AlphaFoldDB" id="K2QJI7"/>
<organism evidence="10 11">
    <name type="scientific">Galbibacter marinus</name>
    <dbReference type="NCBI Taxonomy" id="555500"/>
    <lineage>
        <taxon>Bacteria</taxon>
        <taxon>Pseudomonadati</taxon>
        <taxon>Bacteroidota</taxon>
        <taxon>Flavobacteriia</taxon>
        <taxon>Flavobacteriales</taxon>
        <taxon>Flavobacteriaceae</taxon>
        <taxon>Galbibacter</taxon>
    </lineage>
</organism>
<dbReference type="SUPFAM" id="SSF51445">
    <property type="entry name" value="(Trans)glycosidases"/>
    <property type="match status" value="1"/>
</dbReference>
<protein>
    <submittedName>
        <fullName evidence="10">Alpha-glucosidase</fullName>
    </submittedName>
</protein>
<dbReference type="Gene3D" id="3.20.20.70">
    <property type="entry name" value="Aldolase class I"/>
    <property type="match status" value="1"/>
</dbReference>
<evidence type="ECO:0000259" key="8">
    <source>
        <dbReference type="Pfam" id="PF14508"/>
    </source>
</evidence>
<dbReference type="eggNOG" id="COG3589">
    <property type="taxonomic scope" value="Bacteria"/>
</dbReference>
<keyword evidence="4" id="KW-0106">Calcium</keyword>
<dbReference type="EMBL" id="AMSG01000014">
    <property type="protein sequence ID" value="EKF54852.1"/>
    <property type="molecule type" value="Genomic_DNA"/>
</dbReference>
<dbReference type="InterPro" id="IPR029486">
    <property type="entry name" value="GH97_N"/>
</dbReference>
<dbReference type="Gene3D" id="2.70.98.10">
    <property type="match status" value="1"/>
</dbReference>
<sequence length="657" mass="73679">MKITFKYISLFVLCSLPILCVSQNLATVKSPDDKIVVHLNLENGGLFYDAFYQGTVFLEKSPLGLETSLSDFSQNLNYISSSTSTVKDSYQLKKAKVSHVEYHANALSSTFTSANQDTLLVHFQVSNRDIAFSYEIRSKEGRSNIKIYKETTGFNIPDKATTYITPQALPMTGWMETKPSYEEPYTLSEAVGTPSSNGVGFTFPALFKLNQNKGWLLISETGVDGHYPGARLGEATKDGLYPLEFPQEGENSSIGNTFAAQSLPAKTPWRTITLGSSLKPIVESTVAFDLVKPKYEASIDYKMGRATWSWIVWQDNSINYQDQIKYIDMAASLDFEYVLIDNWWDTRIGREKVEELVQYANNKGVDVILWYNSNGYWSEAPQGPKNKMNSITDRQREMEWLQSIGVKGLKVDFFGGDKQTTMQLYEDILTDANNYGLGITFHGCTLPRGWERMYPNFVTSEAVLASENLVFNQSSLDHHALNATILPFTRNTVGAMDFAPVFLNHRLSQDQNSGTIRKTTDAFELATAILYLSPIQHFGLTPNNLKEQPDFVLDFIKEVPSVWDQTVYIGGAPEDYVALARRKANKWYVALVNGTDSRRKIKLNLPMLAGKSVQIIQDKEPSSFNSKFTSKKVSKKGELTIQINGQGGAVIMGIEEN</sequence>
<dbReference type="InterPro" id="IPR019563">
    <property type="entry name" value="GH97_catalytic"/>
</dbReference>
<gene>
    <name evidence="10" type="ORF">I215_10455</name>
</gene>
<feature type="domain" description="Glycosyl-hydrolase 97 N-terminal" evidence="8">
    <location>
        <begin position="28"/>
        <end position="293"/>
    </location>
</feature>
<feature type="chain" id="PRO_5003863479" evidence="6">
    <location>
        <begin position="27"/>
        <end position="657"/>
    </location>
</feature>
<dbReference type="Pfam" id="PF14508">
    <property type="entry name" value="GH97_N"/>
    <property type="match status" value="1"/>
</dbReference>